<dbReference type="Proteomes" id="UP000422108">
    <property type="component" value="Chromosome"/>
</dbReference>
<dbReference type="EMBL" id="AP021879">
    <property type="protein sequence ID" value="BBO92471.1"/>
    <property type="molecule type" value="Genomic_DNA"/>
</dbReference>
<dbReference type="RefSeq" id="WP_155313211.1">
    <property type="nucleotide sequence ID" value="NZ_AP021879.1"/>
</dbReference>
<dbReference type="AlphaFoldDB" id="A0A5K8AIH8"/>
<proteinExistence type="predicted"/>
<evidence type="ECO:0000313" key="2">
    <source>
        <dbReference type="Proteomes" id="UP000422108"/>
    </source>
</evidence>
<sequence length="128" mass="14688">MVSLVPKQAHAPNCFHAVLEVASENNNVSVVNGWLFNGRQWILHAWCETDEAVIDLTETHEMIDKATYYRIMGVTPERTVRYTRLVFFTQVAEHGHFGPFDTDFFFAPITAQDPLIETNHHSRPSTEK</sequence>
<accession>A0A5K8AIH8</accession>
<protein>
    <submittedName>
        <fullName evidence="1">Uncharacterized protein</fullName>
    </submittedName>
</protein>
<reference evidence="1 2" key="1">
    <citation type="submission" date="2019-11" db="EMBL/GenBank/DDBJ databases">
        <title>Comparative genomics of hydrocarbon-degrading Desulfosarcina strains.</title>
        <authorList>
            <person name="Watanabe M."/>
            <person name="Kojima H."/>
            <person name="Fukui M."/>
        </authorList>
    </citation>
    <scope>NUCLEOTIDE SEQUENCE [LARGE SCALE GENOMIC DNA]</scope>
    <source>
        <strain evidence="2">oXyS1</strain>
    </source>
</reference>
<organism evidence="1 2">
    <name type="scientific">Desulfosarcina ovata subsp. ovata</name>
    <dbReference type="NCBI Taxonomy" id="2752305"/>
    <lineage>
        <taxon>Bacteria</taxon>
        <taxon>Pseudomonadati</taxon>
        <taxon>Thermodesulfobacteriota</taxon>
        <taxon>Desulfobacteria</taxon>
        <taxon>Desulfobacterales</taxon>
        <taxon>Desulfosarcinaceae</taxon>
        <taxon>Desulfosarcina</taxon>
    </lineage>
</organism>
<name>A0A5K8AIH8_9BACT</name>
<keyword evidence="2" id="KW-1185">Reference proteome</keyword>
<evidence type="ECO:0000313" key="1">
    <source>
        <dbReference type="EMBL" id="BBO92471.1"/>
    </source>
</evidence>
<gene>
    <name evidence="1" type="ORF">DSCOOX_56510</name>
</gene>